<organism evidence="1 2">
    <name type="scientific">Thermotomaculum hydrothermale</name>
    <dbReference type="NCBI Taxonomy" id="981385"/>
    <lineage>
        <taxon>Bacteria</taxon>
        <taxon>Pseudomonadati</taxon>
        <taxon>Acidobacteriota</taxon>
        <taxon>Holophagae</taxon>
        <taxon>Thermotomaculales</taxon>
        <taxon>Thermotomaculaceae</taxon>
        <taxon>Thermotomaculum</taxon>
    </lineage>
</organism>
<dbReference type="AlphaFoldDB" id="A0A7R6PEE1"/>
<dbReference type="RefSeq" id="WP_201328550.1">
    <property type="nucleotide sequence ID" value="NZ_AP017470.1"/>
</dbReference>
<dbReference type="EMBL" id="AP017470">
    <property type="protein sequence ID" value="BBB32209.1"/>
    <property type="molecule type" value="Genomic_DNA"/>
</dbReference>
<gene>
    <name evidence="1" type="ORF">TTHT_0631</name>
</gene>
<evidence type="ECO:0000313" key="1">
    <source>
        <dbReference type="EMBL" id="BBB32209.1"/>
    </source>
</evidence>
<dbReference type="KEGG" id="thyd:TTHT_0631"/>
<protein>
    <submittedName>
        <fullName evidence="1">Uncharacterized protein</fullName>
    </submittedName>
</protein>
<name>A0A7R6PEE1_9BACT</name>
<keyword evidence="2" id="KW-1185">Reference proteome</keyword>
<evidence type="ECO:0000313" key="2">
    <source>
        <dbReference type="Proteomes" id="UP000595564"/>
    </source>
</evidence>
<accession>A0A7R6PEE1</accession>
<proteinExistence type="predicted"/>
<sequence>MTNELRIDEFIFKEFLLYILYTSEINGGEIEVNGEIIYLNVMDRLTLEGEGDVWETDLKRGVPSISREAKRAILNGKMPSLMKLKIQSGEDSFFFVIDSKTLDIKSLKIPVVAIKEPDIKLEQRMFYIETIYLILESIFKDFCSIRTDEDKWEMFVNDVKKWAKEL</sequence>
<reference evidence="1 2" key="1">
    <citation type="journal article" date="2012" name="Extremophiles">
        <title>Thermotomaculum hydrothermale gen. nov., sp. nov., a novel heterotrophic thermophile within the phylum Acidobacteria from a deep-sea hydrothermal vent chimney in the Southern Okinawa Trough.</title>
        <authorList>
            <person name="Izumi H."/>
            <person name="Nunoura T."/>
            <person name="Miyazaki M."/>
            <person name="Mino S."/>
            <person name="Toki T."/>
            <person name="Takai K."/>
            <person name="Sako Y."/>
            <person name="Sawabe T."/>
            <person name="Nakagawa S."/>
        </authorList>
    </citation>
    <scope>NUCLEOTIDE SEQUENCE [LARGE SCALE GENOMIC DNA]</scope>
    <source>
        <strain evidence="1 2">AC55</strain>
    </source>
</reference>
<dbReference type="Proteomes" id="UP000595564">
    <property type="component" value="Chromosome"/>
</dbReference>